<accession>A0A402AQK7</accession>
<dbReference type="InterPro" id="IPR036388">
    <property type="entry name" value="WH-like_DNA-bd_sf"/>
</dbReference>
<dbReference type="PROSITE" id="PS50995">
    <property type="entry name" value="HTH_MARR_2"/>
    <property type="match status" value="1"/>
</dbReference>
<evidence type="ECO:0000259" key="1">
    <source>
        <dbReference type="PROSITE" id="PS50995"/>
    </source>
</evidence>
<evidence type="ECO:0000313" key="2">
    <source>
        <dbReference type="EMBL" id="GCE21329.1"/>
    </source>
</evidence>
<comment type="caution">
    <text evidence="2">The sequence shown here is derived from an EMBL/GenBank/DDBJ whole genome shotgun (WGS) entry which is preliminary data.</text>
</comment>
<feature type="domain" description="HTH marR-type" evidence="1">
    <location>
        <begin position="12"/>
        <end position="146"/>
    </location>
</feature>
<dbReference type="InterPro" id="IPR000835">
    <property type="entry name" value="HTH_MarR-typ"/>
</dbReference>
<proteinExistence type="predicted"/>
<evidence type="ECO:0000313" key="3">
    <source>
        <dbReference type="Proteomes" id="UP000287188"/>
    </source>
</evidence>
<organism evidence="2 3">
    <name type="scientific">Dictyobacter kobayashii</name>
    <dbReference type="NCBI Taxonomy" id="2014872"/>
    <lineage>
        <taxon>Bacteria</taxon>
        <taxon>Bacillati</taxon>
        <taxon>Chloroflexota</taxon>
        <taxon>Ktedonobacteria</taxon>
        <taxon>Ktedonobacterales</taxon>
        <taxon>Dictyobacteraceae</taxon>
        <taxon>Dictyobacter</taxon>
    </lineage>
</organism>
<dbReference type="PANTHER" id="PTHR33164:SF43">
    <property type="entry name" value="HTH-TYPE TRANSCRIPTIONAL REPRESSOR YETL"/>
    <property type="match status" value="1"/>
</dbReference>
<dbReference type="Pfam" id="PF12802">
    <property type="entry name" value="MarR_2"/>
    <property type="match status" value="1"/>
</dbReference>
<dbReference type="EMBL" id="BIFS01000001">
    <property type="protein sequence ID" value="GCE21329.1"/>
    <property type="molecule type" value="Genomic_DNA"/>
</dbReference>
<gene>
    <name evidence="2" type="ORF">KDK_51290</name>
</gene>
<dbReference type="PRINTS" id="PR00598">
    <property type="entry name" value="HTHMARR"/>
</dbReference>
<name>A0A402AQK7_9CHLR</name>
<dbReference type="SUPFAM" id="SSF46785">
    <property type="entry name" value="Winged helix' DNA-binding domain"/>
    <property type="match status" value="1"/>
</dbReference>
<dbReference type="SMART" id="SM00347">
    <property type="entry name" value="HTH_MARR"/>
    <property type="match status" value="1"/>
</dbReference>
<dbReference type="PANTHER" id="PTHR33164">
    <property type="entry name" value="TRANSCRIPTIONAL REGULATOR, MARR FAMILY"/>
    <property type="match status" value="1"/>
</dbReference>
<dbReference type="GO" id="GO:0006950">
    <property type="term" value="P:response to stress"/>
    <property type="evidence" value="ECO:0007669"/>
    <property type="project" value="TreeGrafter"/>
</dbReference>
<dbReference type="Proteomes" id="UP000287188">
    <property type="component" value="Unassembled WGS sequence"/>
</dbReference>
<keyword evidence="3" id="KW-1185">Reference proteome</keyword>
<dbReference type="InterPro" id="IPR039422">
    <property type="entry name" value="MarR/SlyA-like"/>
</dbReference>
<sequence>MERNVDSAAATADALRRLCGTVMKTARQELMQHLSEAGSDLSPHQFLVLLRINERTLTLGEVSREMGLDPSTLAPTVEILVRKGLVQRERDPQDRRRTPLSSTEAGKELLVHVARRDERGPFYSGLAALGEEKSQQLIGLLEDFVAALNPPSYPEATPPCDMPTHKG</sequence>
<reference evidence="3" key="1">
    <citation type="submission" date="2018-12" db="EMBL/GenBank/DDBJ databases">
        <title>Tengunoibacter tsumagoiensis gen. nov., sp. nov., Dictyobacter kobayashii sp. nov., D. alpinus sp. nov., and D. joshuensis sp. nov. and description of Dictyobacteraceae fam. nov. within the order Ktedonobacterales isolated from Tengu-no-mugimeshi.</title>
        <authorList>
            <person name="Wang C.M."/>
            <person name="Zheng Y."/>
            <person name="Sakai Y."/>
            <person name="Toyoda A."/>
            <person name="Minakuchi Y."/>
            <person name="Abe K."/>
            <person name="Yokota A."/>
            <person name="Yabe S."/>
        </authorList>
    </citation>
    <scope>NUCLEOTIDE SEQUENCE [LARGE SCALE GENOMIC DNA]</scope>
    <source>
        <strain evidence="3">Uno11</strain>
    </source>
</reference>
<dbReference type="GO" id="GO:0003700">
    <property type="term" value="F:DNA-binding transcription factor activity"/>
    <property type="evidence" value="ECO:0007669"/>
    <property type="project" value="InterPro"/>
</dbReference>
<protein>
    <recommendedName>
        <fullName evidence="1">HTH marR-type domain-containing protein</fullName>
    </recommendedName>
</protein>
<dbReference type="AlphaFoldDB" id="A0A402AQK7"/>
<dbReference type="Gene3D" id="1.10.10.10">
    <property type="entry name" value="Winged helix-like DNA-binding domain superfamily/Winged helix DNA-binding domain"/>
    <property type="match status" value="1"/>
</dbReference>
<dbReference type="InterPro" id="IPR036390">
    <property type="entry name" value="WH_DNA-bd_sf"/>
</dbReference>